<dbReference type="GO" id="GO:0005634">
    <property type="term" value="C:nucleus"/>
    <property type="evidence" value="ECO:0007669"/>
    <property type="project" value="UniProtKB-SubCell"/>
</dbReference>
<evidence type="ECO:0000256" key="3">
    <source>
        <dbReference type="ARBA" id="ARBA00022833"/>
    </source>
</evidence>
<dbReference type="SMART" id="SM00066">
    <property type="entry name" value="GAL4"/>
    <property type="match status" value="1"/>
</dbReference>
<dbReference type="Pfam" id="PF00172">
    <property type="entry name" value="Zn_clus"/>
    <property type="match status" value="1"/>
</dbReference>
<dbReference type="PROSITE" id="PS50048">
    <property type="entry name" value="ZN2_CY6_FUNGAL_2"/>
    <property type="match status" value="1"/>
</dbReference>
<feature type="region of interest" description="Disordered" evidence="8">
    <location>
        <begin position="134"/>
        <end position="157"/>
    </location>
</feature>
<evidence type="ECO:0000256" key="7">
    <source>
        <dbReference type="ARBA" id="ARBA00023242"/>
    </source>
</evidence>
<name>A0AAX4K348_9TREE</name>
<dbReference type="RefSeq" id="XP_066078774.1">
    <property type="nucleotide sequence ID" value="XM_066222677.1"/>
</dbReference>
<dbReference type="GO" id="GO:0003677">
    <property type="term" value="F:DNA binding"/>
    <property type="evidence" value="ECO:0007669"/>
    <property type="project" value="UniProtKB-KW"/>
</dbReference>
<feature type="compositionally biased region" description="Acidic residues" evidence="8">
    <location>
        <begin position="147"/>
        <end position="156"/>
    </location>
</feature>
<evidence type="ECO:0000256" key="8">
    <source>
        <dbReference type="SAM" id="MobiDB-lite"/>
    </source>
</evidence>
<dbReference type="CDD" id="cd12148">
    <property type="entry name" value="fungal_TF_MHR"/>
    <property type="match status" value="1"/>
</dbReference>
<dbReference type="AlphaFoldDB" id="A0AAX4K348"/>
<keyword evidence="3" id="KW-0862">Zinc</keyword>
<dbReference type="InterPro" id="IPR001138">
    <property type="entry name" value="Zn2Cys6_DnaBD"/>
</dbReference>
<dbReference type="PANTHER" id="PTHR31313:SF81">
    <property type="entry name" value="TY1 ENHANCER ACTIVATOR"/>
    <property type="match status" value="1"/>
</dbReference>
<dbReference type="PROSITE" id="PS00463">
    <property type="entry name" value="ZN2_CY6_FUNGAL_1"/>
    <property type="match status" value="1"/>
</dbReference>
<dbReference type="Proteomes" id="UP001355207">
    <property type="component" value="Chromosome 9"/>
</dbReference>
<accession>A0AAX4K348</accession>
<comment type="subcellular location">
    <subcellularLocation>
        <location evidence="1">Nucleus</location>
    </subcellularLocation>
</comment>
<protein>
    <recommendedName>
        <fullName evidence="9">Zn(2)-C6 fungal-type domain-containing protein</fullName>
    </recommendedName>
</protein>
<organism evidence="10 11">
    <name type="scientific">Kwoniella dendrophila CBS 6074</name>
    <dbReference type="NCBI Taxonomy" id="1295534"/>
    <lineage>
        <taxon>Eukaryota</taxon>
        <taxon>Fungi</taxon>
        <taxon>Dikarya</taxon>
        <taxon>Basidiomycota</taxon>
        <taxon>Agaricomycotina</taxon>
        <taxon>Tremellomycetes</taxon>
        <taxon>Tremellales</taxon>
        <taxon>Cryptococcaceae</taxon>
        <taxon>Kwoniella</taxon>
    </lineage>
</organism>
<keyword evidence="2" id="KW-0479">Metal-binding</keyword>
<dbReference type="GO" id="GO:0000981">
    <property type="term" value="F:DNA-binding transcription factor activity, RNA polymerase II-specific"/>
    <property type="evidence" value="ECO:0007669"/>
    <property type="project" value="InterPro"/>
</dbReference>
<dbReference type="Gene3D" id="4.10.240.10">
    <property type="entry name" value="Zn(2)-C6 fungal-type DNA-binding domain"/>
    <property type="match status" value="1"/>
</dbReference>
<dbReference type="GO" id="GO:0008270">
    <property type="term" value="F:zinc ion binding"/>
    <property type="evidence" value="ECO:0007669"/>
    <property type="project" value="InterPro"/>
</dbReference>
<proteinExistence type="predicted"/>
<evidence type="ECO:0000256" key="6">
    <source>
        <dbReference type="ARBA" id="ARBA00023163"/>
    </source>
</evidence>
<dbReference type="EMBL" id="CP144106">
    <property type="protein sequence ID" value="WWC92012.1"/>
    <property type="molecule type" value="Genomic_DNA"/>
</dbReference>
<dbReference type="InterPro" id="IPR036864">
    <property type="entry name" value="Zn2-C6_fun-type_DNA-bd_sf"/>
</dbReference>
<keyword evidence="6" id="KW-0804">Transcription</keyword>
<dbReference type="SUPFAM" id="SSF57701">
    <property type="entry name" value="Zn2/Cys6 DNA-binding domain"/>
    <property type="match status" value="1"/>
</dbReference>
<evidence type="ECO:0000313" key="11">
    <source>
        <dbReference type="Proteomes" id="UP001355207"/>
    </source>
</evidence>
<evidence type="ECO:0000256" key="1">
    <source>
        <dbReference type="ARBA" id="ARBA00004123"/>
    </source>
</evidence>
<gene>
    <name evidence="10" type="ORF">L201_006966</name>
</gene>
<dbReference type="GeneID" id="91097635"/>
<evidence type="ECO:0000259" key="9">
    <source>
        <dbReference type="PROSITE" id="PS50048"/>
    </source>
</evidence>
<keyword evidence="7" id="KW-0539">Nucleus</keyword>
<reference evidence="10 11" key="1">
    <citation type="submission" date="2024-01" db="EMBL/GenBank/DDBJ databases">
        <title>Comparative genomics of Cryptococcus and Kwoniella reveals pathogenesis evolution and contrasting modes of karyotype evolution via chromosome fusion or intercentromeric recombination.</title>
        <authorList>
            <person name="Coelho M.A."/>
            <person name="David-Palma M."/>
            <person name="Shea T."/>
            <person name="Bowers K."/>
            <person name="McGinley-Smith S."/>
            <person name="Mohammad A.W."/>
            <person name="Gnirke A."/>
            <person name="Yurkov A.M."/>
            <person name="Nowrousian M."/>
            <person name="Sun S."/>
            <person name="Cuomo C.A."/>
            <person name="Heitman J."/>
        </authorList>
    </citation>
    <scope>NUCLEOTIDE SEQUENCE [LARGE SCALE GENOMIC DNA]</scope>
    <source>
        <strain evidence="10 11">CBS 6074</strain>
    </source>
</reference>
<evidence type="ECO:0000256" key="5">
    <source>
        <dbReference type="ARBA" id="ARBA00023125"/>
    </source>
</evidence>
<keyword evidence="4" id="KW-0805">Transcription regulation</keyword>
<sequence>MSSTSPAEGSSSTAPQSSASSSRTARYGSSCVACRRRKQKCDAKTPSCSRCTKLGEECIYEGNIRNQPSPHLVPLLVRTFDFLRSIISPDSAYSNEDLRPIIQQYLEDNKIPTFTSPRKAGEEPTTSFIGDLVKSERGRNGSGTIDESFENVEEEGGERRSEVDELLMHMSLADDGQNGHFGATSLFYQTPSESVVEKLQRRLSRSQGSQRSPLYRSSSYQNDQNLTSLITRQNRRDSEDEFWATEEQSISTGPDDEIGILKANASMLGGWESLAYSKLELESDVTNANMITYFCWQYASHCVVYRPVFIRDMALGGPYFNHFLLNVICAHATRYSDYHQQIGGVMGGSSNGLSTPALSLGADFMGRAKLLLAAEMDKGLLLLGQRECACGNLSQGWMYTG</sequence>
<evidence type="ECO:0000256" key="4">
    <source>
        <dbReference type="ARBA" id="ARBA00023015"/>
    </source>
</evidence>
<dbReference type="InterPro" id="IPR051615">
    <property type="entry name" value="Transcr_Regulatory_Elem"/>
</dbReference>
<feature type="domain" description="Zn(2)-C6 fungal-type" evidence="9">
    <location>
        <begin position="30"/>
        <end position="60"/>
    </location>
</feature>
<dbReference type="PANTHER" id="PTHR31313">
    <property type="entry name" value="TY1 ENHANCER ACTIVATOR"/>
    <property type="match status" value="1"/>
</dbReference>
<evidence type="ECO:0000256" key="2">
    <source>
        <dbReference type="ARBA" id="ARBA00022723"/>
    </source>
</evidence>
<keyword evidence="11" id="KW-1185">Reference proteome</keyword>
<evidence type="ECO:0000313" key="10">
    <source>
        <dbReference type="EMBL" id="WWC92012.1"/>
    </source>
</evidence>
<dbReference type="CDD" id="cd00067">
    <property type="entry name" value="GAL4"/>
    <property type="match status" value="1"/>
</dbReference>
<keyword evidence="5" id="KW-0238">DNA-binding</keyword>
<feature type="region of interest" description="Disordered" evidence="8">
    <location>
        <begin position="1"/>
        <end position="28"/>
    </location>
</feature>